<keyword evidence="4" id="KW-1185">Reference proteome</keyword>
<reference evidence="3 4" key="1">
    <citation type="submission" date="2024-05" db="EMBL/GenBank/DDBJ databases">
        <title>Genome sequencing and assembly of Indian major carp, Cirrhinus mrigala (Hamilton, 1822).</title>
        <authorList>
            <person name="Mohindra V."/>
            <person name="Chowdhury L.M."/>
            <person name="Lal K."/>
            <person name="Jena J.K."/>
        </authorList>
    </citation>
    <scope>NUCLEOTIDE SEQUENCE [LARGE SCALE GENOMIC DNA]</scope>
    <source>
        <strain evidence="3">CM1030</strain>
        <tissue evidence="3">Blood</tissue>
    </source>
</reference>
<gene>
    <name evidence="3" type="ORF">M9458_044781</name>
</gene>
<evidence type="ECO:0000256" key="2">
    <source>
        <dbReference type="SAM" id="MobiDB-lite"/>
    </source>
</evidence>
<evidence type="ECO:0000256" key="1">
    <source>
        <dbReference type="SAM" id="Coils"/>
    </source>
</evidence>
<dbReference type="EMBL" id="JAMKFB020000022">
    <property type="protein sequence ID" value="KAL0161056.1"/>
    <property type="molecule type" value="Genomic_DNA"/>
</dbReference>
<feature type="region of interest" description="Disordered" evidence="2">
    <location>
        <begin position="1"/>
        <end position="21"/>
    </location>
</feature>
<sequence length="175" mass="20141">MSAMDDTPEKPRSKKTKDEPSLLEMQENIITLLSKKINESSGNLENLIRENMLSIGTLKKSIDFALNEVKDLKDEMKVVKEITTSHEQKVAELERKVNEAERYWRRWNLRLHGVPEKTDEDLKHLVIEICGSVAPELKDRYQTGSKRTGKELKSNDNSIHEQVYSGSTMEKGKEL</sequence>
<protein>
    <submittedName>
        <fullName evidence="3">Uncharacterized protein</fullName>
    </submittedName>
</protein>
<keyword evidence="1" id="KW-0175">Coiled coil</keyword>
<feature type="compositionally biased region" description="Basic and acidic residues" evidence="2">
    <location>
        <begin position="7"/>
        <end position="20"/>
    </location>
</feature>
<accession>A0ABD0NIU7</accession>
<feature type="coiled-coil region" evidence="1">
    <location>
        <begin position="30"/>
        <end position="103"/>
    </location>
</feature>
<feature type="region of interest" description="Disordered" evidence="2">
    <location>
        <begin position="140"/>
        <end position="175"/>
    </location>
</feature>
<dbReference type="AlphaFoldDB" id="A0ABD0NIU7"/>
<evidence type="ECO:0000313" key="3">
    <source>
        <dbReference type="EMBL" id="KAL0161056.1"/>
    </source>
</evidence>
<name>A0ABD0NIU7_CIRMR</name>
<proteinExistence type="predicted"/>
<dbReference type="Proteomes" id="UP001529510">
    <property type="component" value="Unassembled WGS sequence"/>
</dbReference>
<organism evidence="3 4">
    <name type="scientific">Cirrhinus mrigala</name>
    <name type="common">Mrigala</name>
    <dbReference type="NCBI Taxonomy" id="683832"/>
    <lineage>
        <taxon>Eukaryota</taxon>
        <taxon>Metazoa</taxon>
        <taxon>Chordata</taxon>
        <taxon>Craniata</taxon>
        <taxon>Vertebrata</taxon>
        <taxon>Euteleostomi</taxon>
        <taxon>Actinopterygii</taxon>
        <taxon>Neopterygii</taxon>
        <taxon>Teleostei</taxon>
        <taxon>Ostariophysi</taxon>
        <taxon>Cypriniformes</taxon>
        <taxon>Cyprinidae</taxon>
        <taxon>Labeoninae</taxon>
        <taxon>Labeonini</taxon>
        <taxon>Cirrhinus</taxon>
    </lineage>
</organism>
<evidence type="ECO:0000313" key="4">
    <source>
        <dbReference type="Proteomes" id="UP001529510"/>
    </source>
</evidence>
<feature type="non-terminal residue" evidence="3">
    <location>
        <position position="175"/>
    </location>
</feature>
<comment type="caution">
    <text evidence="3">The sequence shown here is derived from an EMBL/GenBank/DDBJ whole genome shotgun (WGS) entry which is preliminary data.</text>
</comment>